<evidence type="ECO:0000313" key="5">
    <source>
        <dbReference type="EMBL" id="KAE8700495.1"/>
    </source>
</evidence>
<gene>
    <name evidence="5" type="ORF">F3Y22_tig00110556pilonHSYRG00131</name>
</gene>
<dbReference type="GO" id="GO:0043328">
    <property type="term" value="P:protein transport to vacuole involved in ubiquitin-dependent protein catabolic process via the multivesicular body sorting pathway"/>
    <property type="evidence" value="ECO:0007669"/>
    <property type="project" value="TreeGrafter"/>
</dbReference>
<evidence type="ECO:0000256" key="1">
    <source>
        <dbReference type="ARBA" id="ARBA00004177"/>
    </source>
</evidence>
<keyword evidence="3" id="KW-0967">Endosome</keyword>
<dbReference type="GO" id="GO:0044877">
    <property type="term" value="F:protein-containing complex binding"/>
    <property type="evidence" value="ECO:0007669"/>
    <property type="project" value="TreeGrafter"/>
</dbReference>
<evidence type="ECO:0000256" key="3">
    <source>
        <dbReference type="ARBA" id="ARBA00022753"/>
    </source>
</evidence>
<name>A0A6A3ABD8_HIBSY</name>
<dbReference type="AlphaFoldDB" id="A0A6A3ABD8"/>
<dbReference type="EMBL" id="VEPZ02001028">
    <property type="protein sequence ID" value="KAE8700495.1"/>
    <property type="molecule type" value="Genomic_DNA"/>
</dbReference>
<dbReference type="GO" id="GO:0000813">
    <property type="term" value="C:ESCRT I complex"/>
    <property type="evidence" value="ECO:0007669"/>
    <property type="project" value="InterPro"/>
</dbReference>
<evidence type="ECO:0000256" key="2">
    <source>
        <dbReference type="ARBA" id="ARBA00022448"/>
    </source>
</evidence>
<accession>A0A6A3ABD8</accession>
<comment type="caution">
    <text evidence="5">The sequence shown here is derived from an EMBL/GenBank/DDBJ whole genome shotgun (WGS) entry which is preliminary data.</text>
</comment>
<dbReference type="PANTHER" id="PTHR12937:SF0">
    <property type="entry name" value="VACUOLAR PROTEIN SORTING-ASSOCIATED PROTEIN 28 HOMOLOG"/>
    <property type="match status" value="1"/>
</dbReference>
<keyword evidence="4" id="KW-0653">Protein transport</keyword>
<comment type="subcellular location">
    <subcellularLocation>
        <location evidence="1">Endosome</location>
    </subcellularLocation>
</comment>
<dbReference type="InterPro" id="IPR038358">
    <property type="entry name" value="VPS28_N_sf"/>
</dbReference>
<sequence length="152" mass="17018">MCRVFTLVDVKLWHDKREREMYVFFTELMYATLEATVELETAYVRDAIFSSSEYATFLSLWLIFETSASTLKGTILGTHCFAYTSKMGCPYARNHLVTYGVLAIVESRASAASPAITSAAVVPPDFKGKTMMTPNGFQGCQTWRQQMSLPAP</sequence>
<protein>
    <submittedName>
        <fullName evidence="5">NADH dehydrogenase subunit</fullName>
    </submittedName>
</protein>
<dbReference type="Gene3D" id="1.20.1440.200">
    <property type="match status" value="1"/>
</dbReference>
<organism evidence="5 6">
    <name type="scientific">Hibiscus syriacus</name>
    <name type="common">Rose of Sharon</name>
    <dbReference type="NCBI Taxonomy" id="106335"/>
    <lineage>
        <taxon>Eukaryota</taxon>
        <taxon>Viridiplantae</taxon>
        <taxon>Streptophyta</taxon>
        <taxon>Embryophyta</taxon>
        <taxon>Tracheophyta</taxon>
        <taxon>Spermatophyta</taxon>
        <taxon>Magnoliopsida</taxon>
        <taxon>eudicotyledons</taxon>
        <taxon>Gunneridae</taxon>
        <taxon>Pentapetalae</taxon>
        <taxon>rosids</taxon>
        <taxon>malvids</taxon>
        <taxon>Malvales</taxon>
        <taxon>Malvaceae</taxon>
        <taxon>Malvoideae</taxon>
        <taxon>Hibiscus</taxon>
    </lineage>
</organism>
<keyword evidence="6" id="KW-1185">Reference proteome</keyword>
<dbReference type="PANTHER" id="PTHR12937">
    <property type="entry name" value="VACUOLAR PROTEIN SORTING 28, ISOFORM 2 VPS28"/>
    <property type="match status" value="1"/>
</dbReference>
<evidence type="ECO:0000256" key="4">
    <source>
        <dbReference type="ARBA" id="ARBA00022927"/>
    </source>
</evidence>
<dbReference type="InterPro" id="IPR037202">
    <property type="entry name" value="ESCRT_assembly_dom"/>
</dbReference>
<proteinExistence type="predicted"/>
<evidence type="ECO:0000313" key="6">
    <source>
        <dbReference type="Proteomes" id="UP000436088"/>
    </source>
</evidence>
<dbReference type="InterPro" id="IPR007143">
    <property type="entry name" value="Vps28"/>
</dbReference>
<dbReference type="SUPFAM" id="SSF140111">
    <property type="entry name" value="Endosomal sorting complex assembly domain"/>
    <property type="match status" value="1"/>
</dbReference>
<keyword evidence="2" id="KW-0813">Transport</keyword>
<reference evidence="5" key="1">
    <citation type="submission" date="2019-09" db="EMBL/GenBank/DDBJ databases">
        <title>Draft genome information of white flower Hibiscus syriacus.</title>
        <authorList>
            <person name="Kim Y.-M."/>
        </authorList>
    </citation>
    <scope>NUCLEOTIDE SEQUENCE [LARGE SCALE GENOMIC DNA]</scope>
    <source>
        <strain evidence="5">YM2019G1</strain>
    </source>
</reference>
<dbReference type="Proteomes" id="UP000436088">
    <property type="component" value="Unassembled WGS sequence"/>
</dbReference>